<name>A0A1N3BYJ8_9MYCO</name>
<proteinExistence type="predicted"/>
<dbReference type="Proteomes" id="UP000185210">
    <property type="component" value="Unassembled WGS sequence"/>
</dbReference>
<dbReference type="AlphaFoldDB" id="A0A1N3BYJ8"/>
<gene>
    <name evidence="2" type="ORF">SAMEA2070301_01395</name>
    <name evidence="3" type="ORF">SAMEA2152244_04936</name>
</gene>
<evidence type="ECO:0000313" key="5">
    <source>
        <dbReference type="Proteomes" id="UP000185210"/>
    </source>
</evidence>
<evidence type="ECO:0000256" key="1">
    <source>
        <dbReference type="SAM" id="Phobius"/>
    </source>
</evidence>
<feature type="transmembrane region" description="Helical" evidence="1">
    <location>
        <begin position="45"/>
        <end position="65"/>
    </location>
</feature>
<evidence type="ECO:0000313" key="2">
    <source>
        <dbReference type="EMBL" id="SIA54510.1"/>
    </source>
</evidence>
<feature type="transmembrane region" description="Helical" evidence="1">
    <location>
        <begin position="21"/>
        <end position="39"/>
    </location>
</feature>
<sequence>MDGLSDVSVDHRVRRWNLARSLFAFLTLAGVVFCIASVLGTSPHWVWIAGFAATLVSGCLLRIAWDKHRVALFAGAPTAVGTVRDVLESQFGDGASKYQLLIDAELAHGVSIHRRIDIGGDPDPLGWVGNQVRFRHRTLDPDDLDDAFVGREERNASLGPGS</sequence>
<dbReference type="EMBL" id="FSQE01000017">
    <property type="protein sequence ID" value="SIN50701.1"/>
    <property type="molecule type" value="Genomic_DNA"/>
</dbReference>
<evidence type="ECO:0000313" key="4">
    <source>
        <dbReference type="Proteomes" id="UP000184831"/>
    </source>
</evidence>
<reference evidence="4 5" key="1">
    <citation type="submission" date="2016-11" db="EMBL/GenBank/DDBJ databases">
        <authorList>
            <consortium name="Pathogen Informatics"/>
        </authorList>
    </citation>
    <scope>NUCLEOTIDE SEQUENCE [LARGE SCALE GENOMIC DNA]</scope>
    <source>
        <strain evidence="2 5">104</strain>
        <strain evidence="3 4">696</strain>
    </source>
</reference>
<evidence type="ECO:0000313" key="3">
    <source>
        <dbReference type="EMBL" id="SIN50701.1"/>
    </source>
</evidence>
<keyword evidence="1" id="KW-0472">Membrane</keyword>
<keyword evidence="1" id="KW-1133">Transmembrane helix</keyword>
<organism evidence="2 5">
    <name type="scientific">Mycobacteroides abscessus subsp. abscessus</name>
    <dbReference type="NCBI Taxonomy" id="1185650"/>
    <lineage>
        <taxon>Bacteria</taxon>
        <taxon>Bacillati</taxon>
        <taxon>Actinomycetota</taxon>
        <taxon>Actinomycetes</taxon>
        <taxon>Mycobacteriales</taxon>
        <taxon>Mycobacteriaceae</taxon>
        <taxon>Mycobacteroides</taxon>
        <taxon>Mycobacteroides abscessus</taxon>
    </lineage>
</organism>
<dbReference type="GeneID" id="93377747"/>
<accession>A0A1N3BYJ8</accession>
<dbReference type="EMBL" id="FSHM01000002">
    <property type="protein sequence ID" value="SIA54510.1"/>
    <property type="molecule type" value="Genomic_DNA"/>
</dbReference>
<dbReference type="RefSeq" id="WP_005089679.1">
    <property type="nucleotide sequence ID" value="NZ_AP028613.1"/>
</dbReference>
<dbReference type="Proteomes" id="UP000184831">
    <property type="component" value="Unassembled WGS sequence"/>
</dbReference>
<comment type="caution">
    <text evidence="2">The sequence shown here is derived from an EMBL/GenBank/DDBJ whole genome shotgun (WGS) entry which is preliminary data.</text>
</comment>
<keyword evidence="1" id="KW-0812">Transmembrane</keyword>
<protein>
    <submittedName>
        <fullName evidence="2">Uncharacterized protein</fullName>
    </submittedName>
</protein>